<keyword evidence="6 7" id="KW-0949">S-adenosyl-L-methionine</keyword>
<dbReference type="EMBL" id="UXUI01007912">
    <property type="protein sequence ID" value="VDD89882.1"/>
    <property type="molecule type" value="Genomic_DNA"/>
</dbReference>
<evidence type="ECO:0000256" key="7">
    <source>
        <dbReference type="PIRNR" id="PIRNR016305"/>
    </source>
</evidence>
<dbReference type="OrthoDB" id="203237at2759"/>
<evidence type="ECO:0000256" key="1">
    <source>
        <dbReference type="ARBA" id="ARBA00000724"/>
    </source>
</evidence>
<sequence length="357" mass="41316">METDYPIPLDENGGRRSARGLHSNTFSAEIIQRRRSTSLSDDYSVQKTNDDAAESKYVAVKMGYYNDEFLPYVLSLPSDHVNRRDPEISRGYWARVTAIRTLVDKFIRAAGPTCQLINIGAGYDTLYWRLKKDSLQFGKYVDVDFSSVTAKKIRQIHKNKSHLASFFSETPKEAQHADFLAGDYCLIGADVRQKQELKSKFETAAVDFKAPTLFICECVLVYMHAYQSAEFVKTLATWFDTAVFINYEQVNLKDSFGEVMQRNLQQRGIVLEGLSFCESLDTEKNRFLENGWNKVAVWDMWEIYDKILPKEERLRIERIELLDEKELLSQLLEHYCITVAYKHHSEDCISFGEFLFS</sequence>
<dbReference type="GO" id="GO:0009966">
    <property type="term" value="P:regulation of signal transduction"/>
    <property type="evidence" value="ECO:0007669"/>
    <property type="project" value="UniProtKB-ARBA"/>
</dbReference>
<organism evidence="12">
    <name type="scientific">Enterobius vermicularis</name>
    <name type="common">Human pinworm</name>
    <dbReference type="NCBI Taxonomy" id="51028"/>
    <lineage>
        <taxon>Eukaryota</taxon>
        <taxon>Metazoa</taxon>
        <taxon>Ecdysozoa</taxon>
        <taxon>Nematoda</taxon>
        <taxon>Chromadorea</taxon>
        <taxon>Rhabditida</taxon>
        <taxon>Spirurina</taxon>
        <taxon>Oxyuridomorpha</taxon>
        <taxon>Oxyuroidea</taxon>
        <taxon>Oxyuridae</taxon>
        <taxon>Enterobius</taxon>
    </lineage>
</organism>
<dbReference type="GO" id="GO:0032259">
    <property type="term" value="P:methylation"/>
    <property type="evidence" value="ECO:0007669"/>
    <property type="project" value="UniProtKB-KW"/>
</dbReference>
<feature type="binding site" evidence="8">
    <location>
        <position position="120"/>
    </location>
    <ligand>
        <name>S-adenosyl-L-methionine</name>
        <dbReference type="ChEBI" id="CHEBI:59789"/>
    </ligand>
</feature>
<proteinExistence type="inferred from homology"/>
<dbReference type="InterPro" id="IPR016651">
    <property type="entry name" value="LCMT1"/>
</dbReference>
<feature type="binding site" evidence="8">
    <location>
        <begin position="190"/>
        <end position="191"/>
    </location>
    <ligand>
        <name>S-adenosyl-L-methionine</name>
        <dbReference type="ChEBI" id="CHEBI:59789"/>
    </ligand>
</feature>
<keyword evidence="5 7" id="KW-0808">Transferase</keyword>
<dbReference type="WBParaSite" id="EVEC_0000494901-mRNA-1">
    <property type="protein sequence ID" value="EVEC_0000494901-mRNA-1"/>
    <property type="gene ID" value="EVEC_0000494901"/>
</dbReference>
<reference evidence="12" key="1">
    <citation type="submission" date="2017-02" db="UniProtKB">
        <authorList>
            <consortium name="WormBaseParasite"/>
        </authorList>
    </citation>
    <scope>IDENTIFICATION</scope>
</reference>
<dbReference type="Gene3D" id="3.40.50.150">
    <property type="entry name" value="Vaccinia Virus protein VP39"/>
    <property type="match status" value="1"/>
</dbReference>
<evidence type="ECO:0000256" key="5">
    <source>
        <dbReference type="ARBA" id="ARBA00022679"/>
    </source>
</evidence>
<keyword evidence="11" id="KW-1185">Reference proteome</keyword>
<evidence type="ECO:0000256" key="6">
    <source>
        <dbReference type="ARBA" id="ARBA00022691"/>
    </source>
</evidence>
<dbReference type="GO" id="GO:0005829">
    <property type="term" value="C:cytosol"/>
    <property type="evidence" value="ECO:0007669"/>
    <property type="project" value="TreeGrafter"/>
</dbReference>
<dbReference type="FunFam" id="3.40.50.150:FF:000092">
    <property type="entry name" value="Leucine carboxyl methyltransferase 1"/>
    <property type="match status" value="1"/>
</dbReference>
<dbReference type="AlphaFoldDB" id="A0A0N4V4A5"/>
<dbReference type="Proteomes" id="UP000274131">
    <property type="component" value="Unassembled WGS sequence"/>
</dbReference>
<evidence type="ECO:0000313" key="10">
    <source>
        <dbReference type="EMBL" id="VDD89882.1"/>
    </source>
</evidence>
<dbReference type="Pfam" id="PF04072">
    <property type="entry name" value="LCM"/>
    <property type="match status" value="1"/>
</dbReference>
<comment type="function">
    <text evidence="2 7">Methylates the carboxyl group of the C-terminal leucine residue of protein phosphatase 2A catalytic subunits to form alpha-leucine ester residues.</text>
</comment>
<dbReference type="SUPFAM" id="SSF53335">
    <property type="entry name" value="S-adenosyl-L-methionine-dependent methyltransferases"/>
    <property type="match status" value="1"/>
</dbReference>
<evidence type="ECO:0000313" key="12">
    <source>
        <dbReference type="WBParaSite" id="EVEC_0000494901-mRNA-1"/>
    </source>
</evidence>
<protein>
    <recommendedName>
        <fullName evidence="7">Leucine carboxyl methyltransferase 1</fullName>
        <ecNumber evidence="7">2.1.1.233</ecNumber>
    </recommendedName>
</protein>
<gene>
    <name evidence="10" type="ORF">EVEC_LOCUS4633</name>
</gene>
<dbReference type="PANTHER" id="PTHR13600">
    <property type="entry name" value="LEUCINE CARBOXYL METHYLTRANSFERASE"/>
    <property type="match status" value="1"/>
</dbReference>
<accession>A0A0N4V4A5</accession>
<dbReference type="PANTHER" id="PTHR13600:SF33">
    <property type="entry name" value="LEUCINE CARBOXYL METHYLTRANSFERASE 1"/>
    <property type="match status" value="1"/>
</dbReference>
<evidence type="ECO:0000256" key="9">
    <source>
        <dbReference type="SAM" id="MobiDB-lite"/>
    </source>
</evidence>
<keyword evidence="4 7" id="KW-0489">Methyltransferase</keyword>
<reference evidence="10 11" key="2">
    <citation type="submission" date="2018-10" db="EMBL/GenBank/DDBJ databases">
        <authorList>
            <consortium name="Pathogen Informatics"/>
        </authorList>
    </citation>
    <scope>NUCLEOTIDE SEQUENCE [LARGE SCALE GENOMIC DNA]</scope>
</reference>
<evidence type="ECO:0000256" key="3">
    <source>
        <dbReference type="ARBA" id="ARBA00010703"/>
    </source>
</evidence>
<evidence type="ECO:0000313" key="11">
    <source>
        <dbReference type="Proteomes" id="UP000274131"/>
    </source>
</evidence>
<feature type="binding site" evidence="8">
    <location>
        <position position="217"/>
    </location>
    <ligand>
        <name>S-adenosyl-L-methionine</name>
        <dbReference type="ChEBI" id="CHEBI:59789"/>
    </ligand>
</feature>
<comment type="catalytic activity">
    <reaction evidence="1 7">
        <text>[phosphatase 2A protein]-C-terminal L-leucine + S-adenosyl-L-methionine = [phosphatase 2A protein]-C-terminal L-leucine methyl ester + S-adenosyl-L-homocysteine</text>
        <dbReference type="Rhea" id="RHEA:48544"/>
        <dbReference type="Rhea" id="RHEA-COMP:12134"/>
        <dbReference type="Rhea" id="RHEA-COMP:12135"/>
        <dbReference type="ChEBI" id="CHEBI:57856"/>
        <dbReference type="ChEBI" id="CHEBI:59789"/>
        <dbReference type="ChEBI" id="CHEBI:90516"/>
        <dbReference type="ChEBI" id="CHEBI:90517"/>
        <dbReference type="EC" id="2.1.1.233"/>
    </reaction>
</comment>
<dbReference type="InterPro" id="IPR007213">
    <property type="entry name" value="Ppm1/Ppm2/Tcmp"/>
</dbReference>
<dbReference type="STRING" id="51028.A0A0N4V4A5"/>
<feature type="region of interest" description="Disordered" evidence="9">
    <location>
        <begin position="1"/>
        <end position="20"/>
    </location>
</feature>
<evidence type="ECO:0000256" key="4">
    <source>
        <dbReference type="ARBA" id="ARBA00022603"/>
    </source>
</evidence>
<feature type="binding site" evidence="8">
    <location>
        <position position="95"/>
    </location>
    <ligand>
        <name>S-adenosyl-L-methionine</name>
        <dbReference type="ChEBI" id="CHEBI:59789"/>
    </ligand>
</feature>
<dbReference type="EC" id="2.1.1.233" evidence="7"/>
<comment type="similarity">
    <text evidence="3 7">Belongs to the methyltransferase superfamily. LCMT family.</text>
</comment>
<dbReference type="InterPro" id="IPR029063">
    <property type="entry name" value="SAM-dependent_MTases_sf"/>
</dbReference>
<dbReference type="GO" id="GO:0018423">
    <property type="term" value="F:protein C-terminal leucine carboxyl O-methyltransferase activity"/>
    <property type="evidence" value="ECO:0007669"/>
    <property type="project" value="UniProtKB-EC"/>
</dbReference>
<dbReference type="PIRSF" id="PIRSF016305">
    <property type="entry name" value="LCM_mtfrase"/>
    <property type="match status" value="1"/>
</dbReference>
<evidence type="ECO:0000256" key="8">
    <source>
        <dbReference type="PIRSR" id="PIRSR016305-1"/>
    </source>
</evidence>
<name>A0A0N4V4A5_ENTVE</name>
<evidence type="ECO:0000256" key="2">
    <source>
        <dbReference type="ARBA" id="ARBA00003455"/>
    </source>
</evidence>